<dbReference type="Gene3D" id="1.20.1250.20">
    <property type="entry name" value="MFS general substrate transporter like domains"/>
    <property type="match status" value="1"/>
</dbReference>
<reference evidence="12 13" key="1">
    <citation type="journal article" date="2012" name="Genome Biol.">
        <title>Genome and low-iron response of an oceanic diatom adapted to chronic iron limitation.</title>
        <authorList>
            <person name="Lommer M."/>
            <person name="Specht M."/>
            <person name="Roy A.S."/>
            <person name="Kraemer L."/>
            <person name="Andreson R."/>
            <person name="Gutowska M.A."/>
            <person name="Wolf J."/>
            <person name="Bergner S.V."/>
            <person name="Schilhabel M.B."/>
            <person name="Klostermeier U.C."/>
            <person name="Beiko R.G."/>
            <person name="Rosenstiel P."/>
            <person name="Hippler M."/>
            <person name="Laroche J."/>
        </authorList>
    </citation>
    <scope>NUCLEOTIDE SEQUENCE [LARGE SCALE GENOMIC DNA]</scope>
    <source>
        <strain evidence="12 13">CCMP1005</strain>
    </source>
</reference>
<keyword evidence="8 10" id="KW-0472">Membrane</keyword>
<keyword evidence="13" id="KW-1185">Reference proteome</keyword>
<evidence type="ECO:0000256" key="10">
    <source>
        <dbReference type="SAM" id="Phobius"/>
    </source>
</evidence>
<feature type="transmembrane region" description="Helical" evidence="10">
    <location>
        <begin position="275"/>
        <end position="294"/>
    </location>
</feature>
<keyword evidence="5 10" id="KW-0812">Transmembrane</keyword>
<feature type="transmembrane region" description="Helical" evidence="10">
    <location>
        <begin position="414"/>
        <end position="434"/>
    </location>
</feature>
<dbReference type="InterPro" id="IPR005829">
    <property type="entry name" value="Sugar_transporter_CS"/>
</dbReference>
<dbReference type="PROSITE" id="PS00216">
    <property type="entry name" value="SUGAR_TRANSPORT_1"/>
    <property type="match status" value="1"/>
</dbReference>
<dbReference type="InterPro" id="IPR020846">
    <property type="entry name" value="MFS_dom"/>
</dbReference>
<keyword evidence="6" id="KW-0769">Symport</keyword>
<feature type="transmembrane region" description="Helical" evidence="10">
    <location>
        <begin position="240"/>
        <end position="263"/>
    </location>
</feature>
<evidence type="ECO:0000256" key="7">
    <source>
        <dbReference type="ARBA" id="ARBA00022989"/>
    </source>
</evidence>
<gene>
    <name evidence="12" type="ORF">THAOC_34268</name>
</gene>
<comment type="similarity">
    <text evidence="2">Belongs to the major facilitator superfamily. Metabolite:H+ Symporter (MHS) family (TC 2.A.1.6) family.</text>
</comment>
<dbReference type="InterPro" id="IPR036259">
    <property type="entry name" value="MFS_trans_sf"/>
</dbReference>
<feature type="transmembrane region" description="Helical" evidence="10">
    <location>
        <begin position="441"/>
        <end position="465"/>
    </location>
</feature>
<name>K0R5B8_THAOC</name>
<feature type="region of interest" description="Disordered" evidence="9">
    <location>
        <begin position="48"/>
        <end position="67"/>
    </location>
</feature>
<keyword evidence="3" id="KW-0813">Transport</keyword>
<dbReference type="GO" id="GO:0005886">
    <property type="term" value="C:plasma membrane"/>
    <property type="evidence" value="ECO:0007669"/>
    <property type="project" value="UniProtKB-SubCell"/>
</dbReference>
<dbReference type="OMA" id="GYYVVFT"/>
<feature type="domain" description="Major facilitator superfamily (MFS) profile" evidence="11">
    <location>
        <begin position="104"/>
        <end position="531"/>
    </location>
</feature>
<dbReference type="SUPFAM" id="SSF103473">
    <property type="entry name" value="MFS general substrate transporter"/>
    <property type="match status" value="1"/>
</dbReference>
<dbReference type="Proteomes" id="UP000266841">
    <property type="component" value="Unassembled WGS sequence"/>
</dbReference>
<comment type="subcellular location">
    <subcellularLocation>
        <location evidence="1">Cell membrane</location>
        <topology evidence="1">Multi-pass membrane protein</topology>
    </subcellularLocation>
</comment>
<feature type="region of interest" description="Disordered" evidence="9">
    <location>
        <begin position="1"/>
        <end position="42"/>
    </location>
</feature>
<evidence type="ECO:0000256" key="6">
    <source>
        <dbReference type="ARBA" id="ARBA00022847"/>
    </source>
</evidence>
<evidence type="ECO:0000256" key="2">
    <source>
        <dbReference type="ARBA" id="ARBA00008240"/>
    </source>
</evidence>
<feature type="compositionally biased region" description="Low complexity" evidence="9">
    <location>
        <begin position="55"/>
        <end position="67"/>
    </location>
</feature>
<evidence type="ECO:0000256" key="4">
    <source>
        <dbReference type="ARBA" id="ARBA00022475"/>
    </source>
</evidence>
<feature type="transmembrane region" description="Helical" evidence="10">
    <location>
        <begin position="330"/>
        <end position="352"/>
    </location>
</feature>
<evidence type="ECO:0000256" key="9">
    <source>
        <dbReference type="SAM" id="MobiDB-lite"/>
    </source>
</evidence>
<comment type="caution">
    <text evidence="12">The sequence shown here is derived from an EMBL/GenBank/DDBJ whole genome shotgun (WGS) entry which is preliminary data.</text>
</comment>
<evidence type="ECO:0000256" key="1">
    <source>
        <dbReference type="ARBA" id="ARBA00004651"/>
    </source>
</evidence>
<sequence length="557" mass="59717">MSDMPMRPQDPGSISNLDDRTDHNAAGTEMVESPRRNGRATSRENLHGAQNCYDYGGTTSGNGSSNYNEDDEDQIIDILARLGDGGDDDQCDGMVTQEEDGWAKTVAGVAGNVLEWYDFAVFGYFSDILSDVFFPPDQEGHAALVESFAVFGGAFLMRPLGGVMMGLFGYGSRRALTASIFLMAFPTFCMGCLPGYAAVGPLSIVLLTIVRLMQGLSVGGQLMSSLVFTLERHPKSSWGLYGSFVMAAANCGTLLGGFVATVMRRGLSDEALHQWGWRVPFLSGILVSVSGFYLRSHGGDDGGSNLHGTTTNAAEVNPIKLAFSRGNLRSLLAASLVPLLWSCGFYLTFVWAETPVPNSFMVNSASLGLSVCLLFSVAGWLSDKVGRKRIMAAGGILLGLCYPGALKMMGSGNYISAFAAQTSLGILLSMWGTFKSSGNLYYLNSFLVILVLILVLGAPMMAWLYESFDPSHRLTSVSIGYNIAQFLGGGLSPAIATEMVDRLGPDSPGYYVLCVSSVAIIGLLCVAPRRPMHFSVIQGDDIDLGSNVEEEREREII</sequence>
<evidence type="ECO:0000256" key="3">
    <source>
        <dbReference type="ARBA" id="ARBA00022448"/>
    </source>
</evidence>
<dbReference type="PANTHER" id="PTHR43528">
    <property type="entry name" value="ALPHA-KETOGLUTARATE PERMEASE"/>
    <property type="match status" value="1"/>
</dbReference>
<feature type="transmembrane region" description="Helical" evidence="10">
    <location>
        <begin position="364"/>
        <end position="381"/>
    </location>
</feature>
<dbReference type="GO" id="GO:0015293">
    <property type="term" value="F:symporter activity"/>
    <property type="evidence" value="ECO:0007669"/>
    <property type="project" value="UniProtKB-KW"/>
</dbReference>
<keyword evidence="4" id="KW-1003">Cell membrane</keyword>
<dbReference type="PROSITE" id="PS50850">
    <property type="entry name" value="MFS"/>
    <property type="match status" value="1"/>
</dbReference>
<feature type="transmembrane region" description="Helical" evidence="10">
    <location>
        <begin position="148"/>
        <end position="168"/>
    </location>
</feature>
<feature type="transmembrane region" description="Helical" evidence="10">
    <location>
        <begin position="509"/>
        <end position="527"/>
    </location>
</feature>
<feature type="transmembrane region" description="Helical" evidence="10">
    <location>
        <begin position="175"/>
        <end position="198"/>
    </location>
</feature>
<dbReference type="InterPro" id="IPR051084">
    <property type="entry name" value="H+-coupled_symporters"/>
</dbReference>
<dbReference type="eggNOG" id="ENOG502S1J1">
    <property type="taxonomic scope" value="Eukaryota"/>
</dbReference>
<dbReference type="EMBL" id="AGNL01047406">
    <property type="protein sequence ID" value="EJK47044.1"/>
    <property type="molecule type" value="Genomic_DNA"/>
</dbReference>
<organism evidence="12 13">
    <name type="scientific">Thalassiosira oceanica</name>
    <name type="common">Marine diatom</name>
    <dbReference type="NCBI Taxonomy" id="159749"/>
    <lineage>
        <taxon>Eukaryota</taxon>
        <taxon>Sar</taxon>
        <taxon>Stramenopiles</taxon>
        <taxon>Ochrophyta</taxon>
        <taxon>Bacillariophyta</taxon>
        <taxon>Coscinodiscophyceae</taxon>
        <taxon>Thalassiosirophycidae</taxon>
        <taxon>Thalassiosirales</taxon>
        <taxon>Thalassiosiraceae</taxon>
        <taxon>Thalassiosira</taxon>
    </lineage>
</organism>
<evidence type="ECO:0000256" key="5">
    <source>
        <dbReference type="ARBA" id="ARBA00022692"/>
    </source>
</evidence>
<dbReference type="InterPro" id="IPR011701">
    <property type="entry name" value="MFS"/>
</dbReference>
<protein>
    <recommendedName>
        <fullName evidence="11">Major facilitator superfamily (MFS) profile domain-containing protein</fullName>
    </recommendedName>
</protein>
<evidence type="ECO:0000313" key="13">
    <source>
        <dbReference type="Proteomes" id="UP000266841"/>
    </source>
</evidence>
<evidence type="ECO:0000259" key="11">
    <source>
        <dbReference type="PROSITE" id="PS50850"/>
    </source>
</evidence>
<evidence type="ECO:0000313" key="12">
    <source>
        <dbReference type="EMBL" id="EJK47044.1"/>
    </source>
</evidence>
<accession>K0R5B8</accession>
<dbReference type="OrthoDB" id="5296287at2759"/>
<proteinExistence type="inferred from homology"/>
<keyword evidence="7 10" id="KW-1133">Transmembrane helix</keyword>
<evidence type="ECO:0000256" key="8">
    <source>
        <dbReference type="ARBA" id="ARBA00023136"/>
    </source>
</evidence>
<dbReference type="Pfam" id="PF07690">
    <property type="entry name" value="MFS_1"/>
    <property type="match status" value="1"/>
</dbReference>
<dbReference type="PANTHER" id="PTHR43528:SF1">
    <property type="entry name" value="ALPHA-KETOGLUTARATE PERMEASE"/>
    <property type="match status" value="1"/>
</dbReference>
<dbReference type="AlphaFoldDB" id="K0R5B8"/>